<name>A0A6J8CPT1_MYTCO</name>
<evidence type="ECO:0000256" key="1">
    <source>
        <dbReference type="SAM" id="Coils"/>
    </source>
</evidence>
<evidence type="ECO:0000313" key="3">
    <source>
        <dbReference type="Proteomes" id="UP000507470"/>
    </source>
</evidence>
<organism evidence="2 3">
    <name type="scientific">Mytilus coruscus</name>
    <name type="common">Sea mussel</name>
    <dbReference type="NCBI Taxonomy" id="42192"/>
    <lineage>
        <taxon>Eukaryota</taxon>
        <taxon>Metazoa</taxon>
        <taxon>Spiralia</taxon>
        <taxon>Lophotrochozoa</taxon>
        <taxon>Mollusca</taxon>
        <taxon>Bivalvia</taxon>
        <taxon>Autobranchia</taxon>
        <taxon>Pteriomorphia</taxon>
        <taxon>Mytilida</taxon>
        <taxon>Mytiloidea</taxon>
        <taxon>Mytilidae</taxon>
        <taxon>Mytilinae</taxon>
        <taxon>Mytilus</taxon>
    </lineage>
</organism>
<proteinExistence type="predicted"/>
<keyword evidence="1" id="KW-0175">Coiled coil</keyword>
<feature type="coiled-coil region" evidence="1">
    <location>
        <begin position="214"/>
        <end position="361"/>
    </location>
</feature>
<evidence type="ECO:0000313" key="2">
    <source>
        <dbReference type="EMBL" id="CAC5396900.1"/>
    </source>
</evidence>
<reference evidence="2 3" key="1">
    <citation type="submission" date="2020-06" db="EMBL/GenBank/DDBJ databases">
        <authorList>
            <person name="Li R."/>
            <person name="Bekaert M."/>
        </authorList>
    </citation>
    <scope>NUCLEOTIDE SEQUENCE [LARGE SCALE GENOMIC DNA]</scope>
    <source>
        <strain evidence="3">wild</strain>
    </source>
</reference>
<protein>
    <submittedName>
        <fullName evidence="2">Uncharacterized protein</fullName>
    </submittedName>
</protein>
<dbReference type="OrthoDB" id="6288024at2759"/>
<dbReference type="EMBL" id="CACVKT020005662">
    <property type="protein sequence ID" value="CAC5396900.1"/>
    <property type="molecule type" value="Genomic_DNA"/>
</dbReference>
<dbReference type="Proteomes" id="UP000507470">
    <property type="component" value="Unassembled WGS sequence"/>
</dbReference>
<dbReference type="AlphaFoldDB" id="A0A6J8CPT1"/>
<accession>A0A6J8CPT1</accession>
<gene>
    <name evidence="2" type="ORF">MCOR_31402</name>
</gene>
<sequence length="385" mass="44988">MDKHFSSPPKLRREIQISPIIKHVEPQIRIQTPNRPQFVPIVSPRQIPVVSPTPQHMQNRKYSKVTLQSSMNESEETVCSPSEVHSEHFTRQIPDMGSIVKPSNERFKIHIPVLNSDSSSNTEAFVKTEFLPTCDYRRSTSVDLEGKMVDSAIDSVMEATNVTENFAVTEKKEEVTQELTGVKHKIYIIDEQKRTCTKKCKEFDSEIKQLVTESEKERNCINDLKRDIEENNRQYAKYKEMITKHKLVVAEFEDNLEVHKELRQIKEEIKELEYESVKRERNKCDTEKLLSGQIENKIKEHIVRVQNDVEQLKRLLQETREQIQNEKEKQSQAQVSLNVLHKKNQAQLTRLKKQVKAAQQSSRQWHDQISLLQKTIAELNNRLGQ</sequence>
<keyword evidence="3" id="KW-1185">Reference proteome</keyword>